<dbReference type="Pfam" id="PF25880">
    <property type="entry name" value="WHD_CHMP7_1st"/>
    <property type="match status" value="1"/>
</dbReference>
<dbReference type="PANTHER" id="PTHR22761:SF10">
    <property type="entry name" value="GH13992P"/>
    <property type="match status" value="1"/>
</dbReference>
<dbReference type="VEuPathDB" id="FungiDB:CJJ07_002794"/>
<dbReference type="GO" id="GO:0032511">
    <property type="term" value="P:late endosome to vacuole transport via multivesicular body sorting pathway"/>
    <property type="evidence" value="ECO:0007669"/>
    <property type="project" value="TreeGrafter"/>
</dbReference>
<dbReference type="GO" id="GO:0009898">
    <property type="term" value="C:cytoplasmic side of plasma membrane"/>
    <property type="evidence" value="ECO:0007669"/>
    <property type="project" value="TreeGrafter"/>
</dbReference>
<evidence type="ECO:0000256" key="6">
    <source>
        <dbReference type="SAM" id="MobiDB-lite"/>
    </source>
</evidence>
<feature type="region of interest" description="Disordered" evidence="6">
    <location>
        <begin position="439"/>
        <end position="470"/>
    </location>
</feature>
<protein>
    <recommendedName>
        <fullName evidence="4">Vacuolar-sorting protein SNF7</fullName>
    </recommendedName>
    <alternativeName>
        <fullName evidence="5">Vacuolar protein-sorting-associated protein 32</fullName>
    </alternativeName>
</protein>
<evidence type="ECO:0000256" key="2">
    <source>
        <dbReference type="ARBA" id="ARBA00006190"/>
    </source>
</evidence>
<dbReference type="PANTHER" id="PTHR22761">
    <property type="entry name" value="CHARGED MULTIVESICULAR BODY PROTEIN"/>
    <property type="match status" value="1"/>
</dbReference>
<evidence type="ECO:0000256" key="3">
    <source>
        <dbReference type="ARBA" id="ARBA00022753"/>
    </source>
</evidence>
<dbReference type="Pfam" id="PF03357">
    <property type="entry name" value="Snf7"/>
    <property type="match status" value="1"/>
</dbReference>
<dbReference type="Proteomes" id="UP000037122">
    <property type="component" value="Unassembled WGS sequence"/>
</dbReference>
<proteinExistence type="inferred from homology"/>
<dbReference type="GO" id="GO:0006900">
    <property type="term" value="P:vesicle budding from membrane"/>
    <property type="evidence" value="ECO:0007669"/>
    <property type="project" value="TreeGrafter"/>
</dbReference>
<evidence type="ECO:0000313" key="7">
    <source>
        <dbReference type="EMBL" id="KND96042.1"/>
    </source>
</evidence>
<organism evidence="7 8">
    <name type="scientific">Candidozyma auris</name>
    <name type="common">Yeast</name>
    <name type="synonym">Candida auris</name>
    <dbReference type="NCBI Taxonomy" id="498019"/>
    <lineage>
        <taxon>Eukaryota</taxon>
        <taxon>Fungi</taxon>
        <taxon>Dikarya</taxon>
        <taxon>Ascomycota</taxon>
        <taxon>Saccharomycotina</taxon>
        <taxon>Pichiomycetes</taxon>
        <taxon>Metschnikowiaceae</taxon>
        <taxon>Candidozyma</taxon>
    </lineage>
</organism>
<comment type="similarity">
    <text evidence="2">Belongs to the SNF7 family.</text>
</comment>
<reference evidence="8" key="1">
    <citation type="journal article" date="2015" name="BMC Genomics">
        <title>Draft genome of a commonly misdiagnosed multidrug resistant pathogen Candida auris.</title>
        <authorList>
            <person name="Chatterjee S."/>
            <person name="Alampalli S.V."/>
            <person name="Nageshan R.K."/>
            <person name="Chettiar S.T."/>
            <person name="Joshi S."/>
            <person name="Tatu U.S."/>
        </authorList>
    </citation>
    <scope>NUCLEOTIDE SEQUENCE [LARGE SCALE GENOMIC DNA]</scope>
    <source>
        <strain evidence="8">6684</strain>
    </source>
</reference>
<evidence type="ECO:0000256" key="4">
    <source>
        <dbReference type="ARBA" id="ARBA00040017"/>
    </source>
</evidence>
<comment type="subcellular location">
    <subcellularLocation>
        <location evidence="1">Endosome</location>
    </subcellularLocation>
</comment>
<dbReference type="EMBL" id="LGST01000061">
    <property type="protein sequence ID" value="KND96042.1"/>
    <property type="molecule type" value="Genomic_DNA"/>
</dbReference>
<keyword evidence="3" id="KW-0967">Endosome</keyword>
<accession>A0A0L0NPG9</accession>
<dbReference type="VEuPathDB" id="FungiDB:QG37_07666"/>
<dbReference type="VEuPathDB" id="FungiDB:CJI97_004843"/>
<name>A0A0L0NPG9_CANAR</name>
<dbReference type="InterPro" id="IPR005024">
    <property type="entry name" value="Snf7_fam"/>
</dbReference>
<evidence type="ECO:0000256" key="1">
    <source>
        <dbReference type="ARBA" id="ARBA00004177"/>
    </source>
</evidence>
<feature type="compositionally biased region" description="Basic and acidic residues" evidence="6">
    <location>
        <begin position="454"/>
        <end position="470"/>
    </location>
</feature>
<sequence>MHIVFATPILNLDLRDTLPPPHFPTPMDTLVKRVPEFRESRLASLFSDFADLKEINPEGYAANVDAWAALLSEAIKSHLFKSSVSVPTAKLAQDLSYAKYGEPKSLALVLEELVRSKKFIPFSIYKDTSPYGTRHLADYISPMKWLLATWAVMKLSSFKASNRSGHLAPETYIHIDNLAVVGDDIIKQVQLRLDKEGVYSSKLLDGDMFASLVREVHDHISDTDLEVLQTYISRDAGKMTIVKQNSKSDKTYIKFGTSNAEISEEDIAILKLKSSIHTMAQRISLLEHRLDEEIPQRIQKLLKVKDSSREERLRSVLIQKAQVKKSLLKCQKVSNQLVTVLEAINDAQGNVSLFETLQSTKATLQSLNEKVSIDELDTLQGEIDEEIASTNAVSDALLVSRDGIDEDEIDDELEKLEAEERDRAEEGILEKLTSEELQKKLEDLKIQDTSPPKQPEDSKEKSKSPELLHS</sequence>
<dbReference type="GO" id="GO:0005771">
    <property type="term" value="C:multivesicular body"/>
    <property type="evidence" value="ECO:0007669"/>
    <property type="project" value="TreeGrafter"/>
</dbReference>
<dbReference type="VEuPathDB" id="FungiDB:CJJ09_004623"/>
<gene>
    <name evidence="7" type="ORF">QG37_07666</name>
</gene>
<comment type="caution">
    <text evidence="7">The sequence shown here is derived from an EMBL/GenBank/DDBJ whole genome shotgun (WGS) entry which is preliminary data.</text>
</comment>
<dbReference type="GO" id="GO:0000815">
    <property type="term" value="C:ESCRT III complex"/>
    <property type="evidence" value="ECO:0007669"/>
    <property type="project" value="TreeGrafter"/>
</dbReference>
<evidence type="ECO:0000256" key="5">
    <source>
        <dbReference type="ARBA" id="ARBA00042586"/>
    </source>
</evidence>
<evidence type="ECO:0000313" key="8">
    <source>
        <dbReference type="Proteomes" id="UP000037122"/>
    </source>
</evidence>
<dbReference type="VEuPathDB" id="FungiDB:CJI96_0004542"/>
<dbReference type="VEuPathDB" id="FungiDB:B9J08_004609"/>
<dbReference type="AlphaFoldDB" id="A0A0L0NPG9"/>